<sequence>MWSGSTALSSIDGALRTVRDDIDRLDQDLTRLTENLTDNLRQQGKVINEIARVRLQEIDTGQLRDALTAADHDAKNILQQRAQYIQQIEVEISDLKQQLESCEKERAALLRIANAISQELTDNETSIQAELRQDTAYLAQFERASKAESIAEEALQKSQRAQTDMDIKDEPYQKDKLFMYLWGRHYATPDYEGGILTRALDKWVAGLIKYERNRLNYWNLQEIPKRLVAHAARVQSEAEDEFVKLQTLEKQALADAGVPAIEERLDEARHKLDAQDDQIEAIEYALNETIEKRAVFAAGADEYMKRSIQCLSDAMAHKDVYQIERFARATLSPVDDELVRELKQFQDNYEDNEDDLVDLRRAHSAKIAKLKELESVRHNFKNNRFDDVRSGFGNEDLIKSVLAQFVQGAVAGADVWRVIKRNQRYDAGGAQPDFGSGGISGRSPGRNTSNSNSTFRWPSTRSGSGGFRIPGSGRSSKRSGGGGGFSTGGGF</sequence>
<evidence type="ECO:0000256" key="1">
    <source>
        <dbReference type="SAM" id="Coils"/>
    </source>
</evidence>
<dbReference type="Proteomes" id="UP000198623">
    <property type="component" value="Unassembled WGS sequence"/>
</dbReference>
<organism evidence="3 4">
    <name type="scientific">Neptunomonas qingdaonensis</name>
    <dbReference type="NCBI Taxonomy" id="1045558"/>
    <lineage>
        <taxon>Bacteria</taxon>
        <taxon>Pseudomonadati</taxon>
        <taxon>Pseudomonadota</taxon>
        <taxon>Gammaproteobacteria</taxon>
        <taxon>Oceanospirillales</taxon>
        <taxon>Oceanospirillaceae</taxon>
        <taxon>Neptunomonas</taxon>
    </lineage>
</organism>
<reference evidence="4" key="1">
    <citation type="submission" date="2016-10" db="EMBL/GenBank/DDBJ databases">
        <authorList>
            <person name="Varghese N."/>
            <person name="Submissions S."/>
        </authorList>
    </citation>
    <scope>NUCLEOTIDE SEQUENCE [LARGE SCALE GENOMIC DNA]</scope>
    <source>
        <strain evidence="4">CGMCC 1.10971</strain>
    </source>
</reference>
<feature type="compositionally biased region" description="Polar residues" evidence="2">
    <location>
        <begin position="447"/>
        <end position="462"/>
    </location>
</feature>
<evidence type="ECO:0000313" key="3">
    <source>
        <dbReference type="EMBL" id="SFG19636.1"/>
    </source>
</evidence>
<feature type="coiled-coil region" evidence="1">
    <location>
        <begin position="15"/>
        <end position="42"/>
    </location>
</feature>
<name>A0A1I2Q1C5_9GAMM</name>
<dbReference type="EMBL" id="FOOU01000004">
    <property type="protein sequence ID" value="SFG19636.1"/>
    <property type="molecule type" value="Genomic_DNA"/>
</dbReference>
<evidence type="ECO:0000256" key="2">
    <source>
        <dbReference type="SAM" id="MobiDB-lite"/>
    </source>
</evidence>
<feature type="coiled-coil region" evidence="1">
    <location>
        <begin position="85"/>
        <end position="119"/>
    </location>
</feature>
<feature type="region of interest" description="Disordered" evidence="2">
    <location>
        <begin position="427"/>
        <end position="491"/>
    </location>
</feature>
<feature type="compositionally biased region" description="Gly residues" evidence="2">
    <location>
        <begin position="479"/>
        <end position="491"/>
    </location>
</feature>
<keyword evidence="4" id="KW-1185">Reference proteome</keyword>
<keyword evidence="1" id="KW-0175">Coiled coil</keyword>
<accession>A0A1I2Q1C5</accession>
<evidence type="ECO:0000313" key="4">
    <source>
        <dbReference type="Proteomes" id="UP000198623"/>
    </source>
</evidence>
<feature type="coiled-coil region" evidence="1">
    <location>
        <begin position="335"/>
        <end position="362"/>
    </location>
</feature>
<feature type="coiled-coil region" evidence="1">
    <location>
        <begin position="231"/>
        <end position="285"/>
    </location>
</feature>
<gene>
    <name evidence="3" type="ORF">SAMN05216175_10478</name>
</gene>
<protein>
    <submittedName>
        <fullName evidence="3">Uncharacterized protein</fullName>
    </submittedName>
</protein>
<dbReference type="STRING" id="1045558.SAMN05216175_10478"/>
<proteinExistence type="predicted"/>
<dbReference type="AlphaFoldDB" id="A0A1I2Q1C5"/>